<name>A0AA48RDI9_9ZZZZ</name>
<accession>A0AA48RDI9</accession>
<dbReference type="AlphaFoldDB" id="A0AA48RDI9"/>
<gene>
    <name evidence="2" type="ORF">AMST5_01274</name>
</gene>
<feature type="region of interest" description="Disordered" evidence="1">
    <location>
        <begin position="28"/>
        <end position="103"/>
    </location>
</feature>
<sequence>MKFGTVGHCGMALAVALSSGAWAAPSAREASPATQESLGGLQLAKGSPASKAFGNPFKTPSSETMVDFEPTGSIPGSGKTQPSADGKPEAAPSVTAPAVKKKH</sequence>
<reference evidence="2" key="1">
    <citation type="submission" date="2023-07" db="EMBL/GenBank/DDBJ databases">
        <authorList>
            <person name="Pelsma A.J. K."/>
        </authorList>
    </citation>
    <scope>NUCLEOTIDE SEQUENCE</scope>
</reference>
<evidence type="ECO:0000256" key="1">
    <source>
        <dbReference type="SAM" id="MobiDB-lite"/>
    </source>
</evidence>
<organism evidence="2">
    <name type="scientific">freshwater sediment metagenome</name>
    <dbReference type="NCBI Taxonomy" id="556182"/>
    <lineage>
        <taxon>unclassified sequences</taxon>
        <taxon>metagenomes</taxon>
        <taxon>ecological metagenomes</taxon>
    </lineage>
</organism>
<proteinExistence type="predicted"/>
<protein>
    <submittedName>
        <fullName evidence="2">Uncharacterized protein</fullName>
    </submittedName>
</protein>
<dbReference type="EMBL" id="OY288114">
    <property type="protein sequence ID" value="CAJ0860134.1"/>
    <property type="molecule type" value="Genomic_DNA"/>
</dbReference>
<evidence type="ECO:0000313" key="2">
    <source>
        <dbReference type="EMBL" id="CAJ0860134.1"/>
    </source>
</evidence>